<dbReference type="InterPro" id="IPR050109">
    <property type="entry name" value="HTH-type_TetR-like_transc_reg"/>
</dbReference>
<dbReference type="Gene3D" id="1.10.10.60">
    <property type="entry name" value="Homeodomain-like"/>
    <property type="match status" value="1"/>
</dbReference>
<sequence length="226" mass="24892">MLPSTGIVGPVASAQPKPRAPRRSSAEIRRLLLEAAQALFERQGYQLTTTAQIIERAGVDAPTLYRHFASKAELFEVAILSALRDFLDQHFAHWRSVPPGTEDVEALTRRFVVGFFDALESHKESFRLLVSATHEEGVLGDLARSISRQFTEGLVAMSEAVLGEAEAQGYRGIKSPDSTTAASLGMVLSVVLFGDWVFPPGERPSREEQIDELVAMMMHGYMHRPG</sequence>
<evidence type="ECO:0000259" key="4">
    <source>
        <dbReference type="PROSITE" id="PS50977"/>
    </source>
</evidence>
<feature type="domain" description="HTH tetR-type" evidence="4">
    <location>
        <begin position="26"/>
        <end position="86"/>
    </location>
</feature>
<dbReference type="PROSITE" id="PS50977">
    <property type="entry name" value="HTH_TETR_2"/>
    <property type="match status" value="1"/>
</dbReference>
<dbReference type="Pfam" id="PF00440">
    <property type="entry name" value="TetR_N"/>
    <property type="match status" value="1"/>
</dbReference>
<dbReference type="InterPro" id="IPR001647">
    <property type="entry name" value="HTH_TetR"/>
</dbReference>
<evidence type="ECO:0000256" key="2">
    <source>
        <dbReference type="PROSITE-ProRule" id="PRU00335"/>
    </source>
</evidence>
<proteinExistence type="predicted"/>
<dbReference type="PRINTS" id="PR00455">
    <property type="entry name" value="HTHTETR"/>
</dbReference>
<accession>A0ABP9PKP6</accession>
<name>A0ABP9PKP6_9PSEU</name>
<dbReference type="Gene3D" id="1.10.357.10">
    <property type="entry name" value="Tetracycline Repressor, domain 2"/>
    <property type="match status" value="1"/>
</dbReference>
<comment type="caution">
    <text evidence="5">The sequence shown here is derived from an EMBL/GenBank/DDBJ whole genome shotgun (WGS) entry which is preliminary data.</text>
</comment>
<feature type="region of interest" description="Disordered" evidence="3">
    <location>
        <begin position="1"/>
        <end position="23"/>
    </location>
</feature>
<dbReference type="SUPFAM" id="SSF46689">
    <property type="entry name" value="Homeodomain-like"/>
    <property type="match status" value="1"/>
</dbReference>
<evidence type="ECO:0000313" key="6">
    <source>
        <dbReference type="Proteomes" id="UP001428817"/>
    </source>
</evidence>
<dbReference type="InterPro" id="IPR009057">
    <property type="entry name" value="Homeodomain-like_sf"/>
</dbReference>
<dbReference type="PANTHER" id="PTHR30055:SF223">
    <property type="entry name" value="HTH-TYPE TRANSCRIPTIONAL REGULATOR UIDR"/>
    <property type="match status" value="1"/>
</dbReference>
<evidence type="ECO:0000313" key="5">
    <source>
        <dbReference type="EMBL" id="GAA5146466.1"/>
    </source>
</evidence>
<keyword evidence="6" id="KW-1185">Reference proteome</keyword>
<protein>
    <recommendedName>
        <fullName evidence="4">HTH tetR-type domain-containing protein</fullName>
    </recommendedName>
</protein>
<feature type="DNA-binding region" description="H-T-H motif" evidence="2">
    <location>
        <begin position="49"/>
        <end position="68"/>
    </location>
</feature>
<evidence type="ECO:0000256" key="3">
    <source>
        <dbReference type="SAM" id="MobiDB-lite"/>
    </source>
</evidence>
<keyword evidence="1 2" id="KW-0238">DNA-binding</keyword>
<gene>
    <name evidence="5" type="ORF">GCM10023321_05990</name>
</gene>
<dbReference type="RefSeq" id="WP_185058835.1">
    <property type="nucleotide sequence ID" value="NZ_BAABJP010000001.1"/>
</dbReference>
<evidence type="ECO:0000256" key="1">
    <source>
        <dbReference type="ARBA" id="ARBA00023125"/>
    </source>
</evidence>
<organism evidence="5 6">
    <name type="scientific">Pseudonocardia eucalypti</name>
    <dbReference type="NCBI Taxonomy" id="648755"/>
    <lineage>
        <taxon>Bacteria</taxon>
        <taxon>Bacillati</taxon>
        <taxon>Actinomycetota</taxon>
        <taxon>Actinomycetes</taxon>
        <taxon>Pseudonocardiales</taxon>
        <taxon>Pseudonocardiaceae</taxon>
        <taxon>Pseudonocardia</taxon>
    </lineage>
</organism>
<reference evidence="6" key="1">
    <citation type="journal article" date="2019" name="Int. J. Syst. Evol. Microbiol.">
        <title>The Global Catalogue of Microorganisms (GCM) 10K type strain sequencing project: providing services to taxonomists for standard genome sequencing and annotation.</title>
        <authorList>
            <consortium name="The Broad Institute Genomics Platform"/>
            <consortium name="The Broad Institute Genome Sequencing Center for Infectious Disease"/>
            <person name="Wu L."/>
            <person name="Ma J."/>
        </authorList>
    </citation>
    <scope>NUCLEOTIDE SEQUENCE [LARGE SCALE GENOMIC DNA]</scope>
    <source>
        <strain evidence="6">JCM 18303</strain>
    </source>
</reference>
<dbReference type="PANTHER" id="PTHR30055">
    <property type="entry name" value="HTH-TYPE TRANSCRIPTIONAL REGULATOR RUTR"/>
    <property type="match status" value="1"/>
</dbReference>
<dbReference type="EMBL" id="BAABJP010000001">
    <property type="protein sequence ID" value="GAA5146466.1"/>
    <property type="molecule type" value="Genomic_DNA"/>
</dbReference>
<dbReference type="Proteomes" id="UP001428817">
    <property type="component" value="Unassembled WGS sequence"/>
</dbReference>